<proteinExistence type="predicted"/>
<gene>
    <name evidence="3" type="ORF">FCU45_00640</name>
</gene>
<comment type="caution">
    <text evidence="3">The sequence shown here is derived from an EMBL/GenBank/DDBJ whole genome shotgun (WGS) entry which is preliminary data.</text>
</comment>
<feature type="coiled-coil region" evidence="1">
    <location>
        <begin position="166"/>
        <end position="193"/>
    </location>
</feature>
<evidence type="ECO:0000313" key="4">
    <source>
        <dbReference type="Proteomes" id="UP000309561"/>
    </source>
</evidence>
<dbReference type="EMBL" id="SZPX01000001">
    <property type="protein sequence ID" value="TKI70931.1"/>
    <property type="molecule type" value="Genomic_DNA"/>
</dbReference>
<accession>A0A4U2ZCK6</accession>
<keyword evidence="1" id="KW-0175">Coiled coil</keyword>
<name>A0A4U2ZCK6_9BACT</name>
<dbReference type="GO" id="GO:0015562">
    <property type="term" value="F:efflux transmembrane transporter activity"/>
    <property type="evidence" value="ECO:0007669"/>
    <property type="project" value="InterPro"/>
</dbReference>
<dbReference type="Proteomes" id="UP000309561">
    <property type="component" value="Unassembled WGS sequence"/>
</dbReference>
<protein>
    <submittedName>
        <fullName evidence="3">TolC family protein</fullName>
    </submittedName>
</protein>
<evidence type="ECO:0000256" key="1">
    <source>
        <dbReference type="SAM" id="Coils"/>
    </source>
</evidence>
<reference evidence="3 4" key="1">
    <citation type="submission" date="2019-04" db="EMBL/GenBank/DDBJ databases">
        <title>Sulfurimonas crateris sp. nov. a facultative anaerobic sulfur-oxidizing chemolithautotrophic bacterium isolated from a terrestrial mud vulcano.</title>
        <authorList>
            <person name="Ratnikova N.M."/>
            <person name="Slobodkin A.I."/>
            <person name="Merkel A.Y."/>
            <person name="Novikov A."/>
            <person name="Bonch-Osmolovskaya E.A."/>
            <person name="Slobodkina G.B."/>
        </authorList>
    </citation>
    <scope>NUCLEOTIDE SEQUENCE [LARGE SCALE GENOMIC DNA]</scope>
    <source>
        <strain evidence="3 4">SN118</strain>
    </source>
</reference>
<keyword evidence="4" id="KW-1185">Reference proteome</keyword>
<sequence length="398" mass="46167">MKIVFSLLIAAFSLNAATITLDEILQRVKDEHPLSKSIKSLKEAHSSQNRASELNEPLEFSAGGAYAKPDADKAGYEYSVGLAQNIMHPDAKKGAAHSVKYQNESEILELQNDLFVLRQEVKLLYHVNCLNQKNTLQYRDSFLAFEKFYEKKKRAYEHGEISKKDLLALQIELDRIQAEYKLYENEVNISRDNLESKALLPSLREDELFCKDIVPITKELQFDYEGETLLEQSIDKKILTYQSDFERYNVSFDSFTLGAAYENELDTDRFVFSLSMPLNFTNSFNEDNRAAAMHKKSALMHEKEGVRLQKSSYAEALKKELLQNYENITAYQAMVQKYENELMPLVKSAYELGEDSVIEYLLSQRELTSLKKELIEHYKKYYETLFKLYSILQTKEEL</sequence>
<feature type="signal peptide" evidence="2">
    <location>
        <begin position="1"/>
        <end position="16"/>
    </location>
</feature>
<dbReference type="Gene3D" id="1.20.1600.10">
    <property type="entry name" value="Outer membrane efflux proteins (OEP)"/>
    <property type="match status" value="1"/>
</dbReference>
<dbReference type="OrthoDB" id="5333027at2"/>
<organism evidence="3 4">
    <name type="scientific">Sulfurimonas crateris</name>
    <dbReference type="NCBI Taxonomy" id="2574727"/>
    <lineage>
        <taxon>Bacteria</taxon>
        <taxon>Pseudomonadati</taxon>
        <taxon>Campylobacterota</taxon>
        <taxon>Epsilonproteobacteria</taxon>
        <taxon>Campylobacterales</taxon>
        <taxon>Sulfurimonadaceae</taxon>
        <taxon>Sulfurimonas</taxon>
    </lineage>
</organism>
<feature type="chain" id="PRO_5020715967" evidence="2">
    <location>
        <begin position="17"/>
        <end position="398"/>
    </location>
</feature>
<dbReference type="RefSeq" id="WP_137011260.1">
    <property type="nucleotide sequence ID" value="NZ_SZPX01000001.1"/>
</dbReference>
<keyword evidence="2" id="KW-0732">Signal</keyword>
<evidence type="ECO:0000313" key="3">
    <source>
        <dbReference type="EMBL" id="TKI70931.1"/>
    </source>
</evidence>
<dbReference type="SUPFAM" id="SSF56954">
    <property type="entry name" value="Outer membrane efflux proteins (OEP)"/>
    <property type="match status" value="1"/>
</dbReference>
<evidence type="ECO:0000256" key="2">
    <source>
        <dbReference type="SAM" id="SignalP"/>
    </source>
</evidence>
<dbReference type="AlphaFoldDB" id="A0A4U2ZCK6"/>